<evidence type="ECO:0000313" key="2">
    <source>
        <dbReference type="Proteomes" id="UP001333110"/>
    </source>
</evidence>
<accession>A0AAN7NI77</accession>
<evidence type="ECO:0000313" key="1">
    <source>
        <dbReference type="EMBL" id="KAK4826470.1"/>
    </source>
</evidence>
<sequence length="415" mass="47343">MSPISSFALVTNRSSIASPLYSDAHYQFDLESFHGGHQVCTQEEYSRKESSCTPSSLQERVVTTGSPEMGDGATALEASMEEIKPHDHVRLEKDTEHCLTTGRRPGERPLCQQRGFILLFWGLLEGKLRKKTRSLKIHIKSEVETKHHRNIMHIAVREWRRATESLCLSHMARIVRIWLINSSEFMQPKIRQHLAGWISSLLVLTPVDINHMNYARLQDQVIGLYVAPVVVHLDVLPFGRLGSLTEDIFKTALEFNVWAIDVLIKSTSKDCSYYWSHPIYLQKEFKSRRRGDYRSDSQASYHAWWCDEYRFKEQSSLDGRGLAASHSTQQYCHTEVLGVWQLFTVASPQQTQILPDLCWHSRGCGMGDRHGYLQEVGRGGLGAPYRSFLAVRELGFPHTLLSVAGPQVATKQSFR</sequence>
<feature type="non-terminal residue" evidence="1">
    <location>
        <position position="415"/>
    </location>
</feature>
<dbReference type="EMBL" id="JAUNZN010000002">
    <property type="protein sequence ID" value="KAK4826470.1"/>
    <property type="molecule type" value="Genomic_DNA"/>
</dbReference>
<protein>
    <submittedName>
        <fullName evidence="1">Uncharacterized protein</fullName>
    </submittedName>
</protein>
<reference evidence="1 2" key="1">
    <citation type="journal article" date="2023" name="J. Hered.">
        <title>Chromosome-level genome of the wood stork (Mycteria americana) provides insight into avian chromosome evolution.</title>
        <authorList>
            <person name="Flamio R. Jr."/>
            <person name="Ramstad K.M."/>
        </authorList>
    </citation>
    <scope>NUCLEOTIDE SEQUENCE [LARGE SCALE GENOMIC DNA]</scope>
    <source>
        <strain evidence="1">JAX WOST 10</strain>
    </source>
</reference>
<gene>
    <name evidence="1" type="ORF">QYF61_009466</name>
</gene>
<comment type="caution">
    <text evidence="1">The sequence shown here is derived from an EMBL/GenBank/DDBJ whole genome shotgun (WGS) entry which is preliminary data.</text>
</comment>
<name>A0AAN7NI77_MYCAM</name>
<proteinExistence type="predicted"/>
<keyword evidence="2" id="KW-1185">Reference proteome</keyword>
<dbReference type="Proteomes" id="UP001333110">
    <property type="component" value="Unassembled WGS sequence"/>
</dbReference>
<dbReference type="AlphaFoldDB" id="A0AAN7NI77"/>
<organism evidence="1 2">
    <name type="scientific">Mycteria americana</name>
    <name type="common">Wood stork</name>
    <dbReference type="NCBI Taxonomy" id="33587"/>
    <lineage>
        <taxon>Eukaryota</taxon>
        <taxon>Metazoa</taxon>
        <taxon>Chordata</taxon>
        <taxon>Craniata</taxon>
        <taxon>Vertebrata</taxon>
        <taxon>Euteleostomi</taxon>
        <taxon>Archelosauria</taxon>
        <taxon>Archosauria</taxon>
        <taxon>Dinosauria</taxon>
        <taxon>Saurischia</taxon>
        <taxon>Theropoda</taxon>
        <taxon>Coelurosauria</taxon>
        <taxon>Aves</taxon>
        <taxon>Neognathae</taxon>
        <taxon>Neoaves</taxon>
        <taxon>Aequornithes</taxon>
        <taxon>Ciconiiformes</taxon>
        <taxon>Ciconiidae</taxon>
        <taxon>Mycteria</taxon>
    </lineage>
</organism>